<proteinExistence type="predicted"/>
<protein>
    <submittedName>
        <fullName evidence="2">Uncharacterized protein</fullName>
    </submittedName>
</protein>
<keyword evidence="3" id="KW-1185">Reference proteome</keyword>
<dbReference type="AlphaFoldDB" id="A0A9W8ZJC5"/>
<sequence length="161" mass="17578">MHLIHSILTFAAVASVLPSCASALPSSAQDSYQPQLIGVDGALMTSGHCRLGQHYCFSQIVGDLRVSEQDILHQYCDQKSTDDWQSCNTCKRQPFPLPDCWDGPGVWSSVFECTGPERYKWVGRCEGEGEGSVCSVGTCRWTTLNEAGKLVLSGNFTPKAE</sequence>
<feature type="signal peptide" evidence="1">
    <location>
        <begin position="1"/>
        <end position="23"/>
    </location>
</feature>
<accession>A0A9W8ZJC5</accession>
<dbReference type="EMBL" id="JAPEVA010000016">
    <property type="protein sequence ID" value="KAJ4408331.1"/>
    <property type="molecule type" value="Genomic_DNA"/>
</dbReference>
<name>A0A9W8ZJC5_9PLEO</name>
<dbReference type="Proteomes" id="UP001140510">
    <property type="component" value="Unassembled WGS sequence"/>
</dbReference>
<evidence type="ECO:0000256" key="1">
    <source>
        <dbReference type="SAM" id="SignalP"/>
    </source>
</evidence>
<dbReference type="OrthoDB" id="3754992at2759"/>
<reference evidence="2" key="1">
    <citation type="submission" date="2022-10" db="EMBL/GenBank/DDBJ databases">
        <title>Tapping the CABI collections for fungal endophytes: first genome assemblies for Collariella, Neodidymelliopsis, Ascochyta clinopodiicola, Didymella pomorum, Didymosphaeria variabile, Neocosmospora piperis and Neocucurbitaria cava.</title>
        <authorList>
            <person name="Hill R."/>
        </authorList>
    </citation>
    <scope>NUCLEOTIDE SEQUENCE</scope>
    <source>
        <strain evidence="2">IMI 355091</strain>
    </source>
</reference>
<feature type="chain" id="PRO_5040972622" evidence="1">
    <location>
        <begin position="24"/>
        <end position="161"/>
    </location>
</feature>
<keyword evidence="1" id="KW-0732">Signal</keyword>
<evidence type="ECO:0000313" key="2">
    <source>
        <dbReference type="EMBL" id="KAJ4408331.1"/>
    </source>
</evidence>
<gene>
    <name evidence="2" type="ORF">N0V91_003335</name>
</gene>
<organism evidence="2 3">
    <name type="scientific">Didymella pomorum</name>
    <dbReference type="NCBI Taxonomy" id="749634"/>
    <lineage>
        <taxon>Eukaryota</taxon>
        <taxon>Fungi</taxon>
        <taxon>Dikarya</taxon>
        <taxon>Ascomycota</taxon>
        <taxon>Pezizomycotina</taxon>
        <taxon>Dothideomycetes</taxon>
        <taxon>Pleosporomycetidae</taxon>
        <taxon>Pleosporales</taxon>
        <taxon>Pleosporineae</taxon>
        <taxon>Didymellaceae</taxon>
        <taxon>Didymella</taxon>
    </lineage>
</organism>
<comment type="caution">
    <text evidence="2">The sequence shown here is derived from an EMBL/GenBank/DDBJ whole genome shotgun (WGS) entry which is preliminary data.</text>
</comment>
<evidence type="ECO:0000313" key="3">
    <source>
        <dbReference type="Proteomes" id="UP001140510"/>
    </source>
</evidence>